<dbReference type="AlphaFoldDB" id="A0A086SVV0"/>
<evidence type="ECO:0000256" key="7">
    <source>
        <dbReference type="ARBA" id="ARBA00022737"/>
    </source>
</evidence>
<sequence length="494" mass="54150">MRARARHKHSHPRVVFQRRTPRTLTANKMAAAAVDEPRAHPAMSSSGQSSVPSLHASRPPIRDNLETETSSLQDETVDECLPFLLGEEDLGWRNDHGIPHLDRGRHIKFLHKQLGQLPGPFKAADSSRPWIFYWCLHALTLLGEDVASYRQRLIETVRPMQNLTGGFGGGFGQTSHLATTYATVLALALVGGDAAYEVVDRRSMWRWLSSLKQPDGGFQMCVGGEEDVRGAYCAAVTISLLNLPLDLPSDSPACAAGHTGLFSGLGEWIRRSQTYEGGVSAKSGFEAHGAYAFCALGCLSIIDSPHRSIPGYLDLQRLISWLSSRQYCPEGGFSGRTNKLVDGCYSHWVGGCWPLIEASLSGPQEGFAADSAAVGEAEPESLFSRAALIRYIMCCCQDLSKRGGLRDKPSKYSDAYHTCYVLAGLSSAQHKWTLASARPEAQVLGTDQWVATPYMRGEQIFDESDRVCTTHPVYVIPQHKVESILDYFASKAGF</sequence>
<dbReference type="SUPFAM" id="SSF48239">
    <property type="entry name" value="Terpenoid cyclases/Protein prenyltransferases"/>
    <property type="match status" value="1"/>
</dbReference>
<comment type="caution">
    <text evidence="12">The sequence shown here is derived from an EMBL/GenBank/DDBJ whole genome shotgun (WGS) entry which is preliminary data.</text>
</comment>
<dbReference type="Pfam" id="PF00432">
    <property type="entry name" value="Prenyltrans"/>
    <property type="match status" value="1"/>
</dbReference>
<evidence type="ECO:0000256" key="1">
    <source>
        <dbReference type="ARBA" id="ARBA00010497"/>
    </source>
</evidence>
<keyword evidence="6 9" id="KW-0479">Metal-binding</keyword>
<protein>
    <recommendedName>
        <fullName evidence="3 9">Protein farnesyltransferase subunit beta</fullName>
        <shortName evidence="9">FTase-beta</shortName>
        <ecNumber evidence="2 9">2.5.1.58</ecNumber>
    </recommendedName>
</protein>
<evidence type="ECO:0000256" key="4">
    <source>
        <dbReference type="ARBA" id="ARBA00022602"/>
    </source>
</evidence>
<dbReference type="PANTHER" id="PTHR11774">
    <property type="entry name" value="GERANYLGERANYL TRANSFERASE TYPE BETA SUBUNIT"/>
    <property type="match status" value="1"/>
</dbReference>
<dbReference type="InterPro" id="IPR026872">
    <property type="entry name" value="FTB"/>
</dbReference>
<evidence type="ECO:0000313" key="12">
    <source>
        <dbReference type="EMBL" id="KFH41232.1"/>
    </source>
</evidence>
<dbReference type="GO" id="GO:0008270">
    <property type="term" value="F:zinc ion binding"/>
    <property type="evidence" value="ECO:0007669"/>
    <property type="project" value="UniProtKB-UniRule"/>
</dbReference>
<accession>A0A086SVV0</accession>
<dbReference type="EMBL" id="JPKY01000139">
    <property type="protein sequence ID" value="KFH41232.1"/>
    <property type="molecule type" value="Genomic_DNA"/>
</dbReference>
<evidence type="ECO:0000256" key="6">
    <source>
        <dbReference type="ARBA" id="ARBA00022723"/>
    </source>
</evidence>
<reference evidence="13" key="1">
    <citation type="journal article" date="2014" name="Genome Announc.">
        <title>Genome sequence and annotation of Acremonium chrysogenum, producer of the beta-lactam antibiotic cephalosporin C.</title>
        <authorList>
            <person name="Terfehr D."/>
            <person name="Dahlmann T.A."/>
            <person name="Specht T."/>
            <person name="Zadra I."/>
            <person name="Kuernsteiner H."/>
            <person name="Kueck U."/>
        </authorList>
    </citation>
    <scope>NUCLEOTIDE SEQUENCE [LARGE SCALE GENOMIC DNA]</scope>
    <source>
        <strain evidence="13">ATCC 11550 / CBS 779.69 / DSM 880 / IAM 14645 / JCM 23072 / IMI 49137</strain>
    </source>
</reference>
<dbReference type="PANTHER" id="PTHR11774:SF6">
    <property type="entry name" value="PROTEIN FARNESYLTRANSFERASE SUBUNIT BETA"/>
    <property type="match status" value="1"/>
</dbReference>
<dbReference type="CDD" id="cd02893">
    <property type="entry name" value="FTase"/>
    <property type="match status" value="1"/>
</dbReference>
<evidence type="ECO:0000256" key="5">
    <source>
        <dbReference type="ARBA" id="ARBA00022679"/>
    </source>
</evidence>
<comment type="subunit">
    <text evidence="9">Heterodimer of an alpha and a beta subunit.</text>
</comment>
<dbReference type="FunFam" id="1.50.10.20:FF:000014">
    <property type="entry name" value="Protein farnesyltransferase subunit beta"/>
    <property type="match status" value="1"/>
</dbReference>
<dbReference type="HOGENOM" id="CLU_028946_1_0_1"/>
<dbReference type="InterPro" id="IPR001330">
    <property type="entry name" value="Prenyltrans"/>
</dbReference>
<keyword evidence="7" id="KW-0677">Repeat</keyword>
<evidence type="ECO:0000256" key="10">
    <source>
        <dbReference type="SAM" id="MobiDB-lite"/>
    </source>
</evidence>
<dbReference type="GO" id="GO:0097354">
    <property type="term" value="P:prenylation"/>
    <property type="evidence" value="ECO:0007669"/>
    <property type="project" value="UniProtKB-UniRule"/>
</dbReference>
<dbReference type="GO" id="GO:0005965">
    <property type="term" value="C:protein farnesyltransferase complex"/>
    <property type="evidence" value="ECO:0007669"/>
    <property type="project" value="UniProtKB-UniRule"/>
</dbReference>
<evidence type="ECO:0000259" key="11">
    <source>
        <dbReference type="Pfam" id="PF00432"/>
    </source>
</evidence>
<dbReference type="Gene3D" id="1.50.10.20">
    <property type="match status" value="1"/>
</dbReference>
<feature type="domain" description="Prenyltransferase alpha-alpha toroid" evidence="11">
    <location>
        <begin position="101"/>
        <end position="475"/>
    </location>
</feature>
<dbReference type="GO" id="GO:0004660">
    <property type="term" value="F:protein farnesyltransferase activity"/>
    <property type="evidence" value="ECO:0007669"/>
    <property type="project" value="UniProtKB-UniRule"/>
</dbReference>
<comment type="function">
    <text evidence="9">Catalyzes the transfer of a farnesyl moiety from farnesyl diphosphate to a cysteine at the fourth position from the C-terminus of several proteins. The beta subunit is responsible for peptide-binding.</text>
</comment>
<keyword evidence="5 9" id="KW-0808">Transferase</keyword>
<dbReference type="STRING" id="857340.A0A086SVV0"/>
<comment type="catalytic activity">
    <reaction evidence="9">
        <text>L-cysteinyl-[protein] + (2E,6E)-farnesyl diphosphate = S-(2E,6E)-farnesyl-L-cysteinyl-[protein] + diphosphate</text>
        <dbReference type="Rhea" id="RHEA:13345"/>
        <dbReference type="Rhea" id="RHEA-COMP:10131"/>
        <dbReference type="Rhea" id="RHEA-COMP:11535"/>
        <dbReference type="ChEBI" id="CHEBI:29950"/>
        <dbReference type="ChEBI" id="CHEBI:33019"/>
        <dbReference type="ChEBI" id="CHEBI:86019"/>
        <dbReference type="ChEBI" id="CHEBI:175763"/>
    </reaction>
</comment>
<name>A0A086SVV0_HAPC1</name>
<evidence type="ECO:0000256" key="8">
    <source>
        <dbReference type="ARBA" id="ARBA00022833"/>
    </source>
</evidence>
<evidence type="ECO:0000256" key="9">
    <source>
        <dbReference type="RuleBase" id="RU365056"/>
    </source>
</evidence>
<dbReference type="Proteomes" id="UP000029964">
    <property type="component" value="Unassembled WGS sequence"/>
</dbReference>
<keyword evidence="8 9" id="KW-0862">Zinc</keyword>
<dbReference type="OrthoDB" id="10261146at2759"/>
<gene>
    <name evidence="12" type="ORF">ACRE_080500</name>
</gene>
<comment type="similarity">
    <text evidence="1 9">Belongs to the protein prenyltransferase subunit beta family.</text>
</comment>
<evidence type="ECO:0000256" key="2">
    <source>
        <dbReference type="ARBA" id="ARBA00012702"/>
    </source>
</evidence>
<dbReference type="InterPro" id="IPR008930">
    <property type="entry name" value="Terpenoid_cyclase/PrenylTrfase"/>
</dbReference>
<organism evidence="12 13">
    <name type="scientific">Hapsidospora chrysogenum (strain ATCC 11550 / CBS 779.69 / DSM 880 / IAM 14645 / JCM 23072 / IMI 49137)</name>
    <name type="common">Acremonium chrysogenum</name>
    <dbReference type="NCBI Taxonomy" id="857340"/>
    <lineage>
        <taxon>Eukaryota</taxon>
        <taxon>Fungi</taxon>
        <taxon>Dikarya</taxon>
        <taxon>Ascomycota</taxon>
        <taxon>Pezizomycotina</taxon>
        <taxon>Sordariomycetes</taxon>
        <taxon>Hypocreomycetidae</taxon>
        <taxon>Hypocreales</taxon>
        <taxon>Bionectriaceae</taxon>
        <taxon>Hapsidospora</taxon>
    </lineage>
</organism>
<dbReference type="EC" id="2.5.1.58" evidence="2 9"/>
<feature type="compositionally biased region" description="Polar residues" evidence="10">
    <location>
        <begin position="43"/>
        <end position="52"/>
    </location>
</feature>
<evidence type="ECO:0000256" key="3">
    <source>
        <dbReference type="ARBA" id="ARBA00015798"/>
    </source>
</evidence>
<feature type="region of interest" description="Disordered" evidence="10">
    <location>
        <begin position="1"/>
        <end position="62"/>
    </location>
</feature>
<evidence type="ECO:0000313" key="13">
    <source>
        <dbReference type="Proteomes" id="UP000029964"/>
    </source>
</evidence>
<keyword evidence="13" id="KW-1185">Reference proteome</keyword>
<comment type="cofactor">
    <cofactor evidence="9">
        <name>Zn(2+)</name>
        <dbReference type="ChEBI" id="CHEBI:29105"/>
    </cofactor>
    <text evidence="9">Binds 1 zinc ion per subunit.</text>
</comment>
<feature type="compositionally biased region" description="Basic residues" evidence="10">
    <location>
        <begin position="1"/>
        <end position="12"/>
    </location>
</feature>
<proteinExistence type="inferred from homology"/>
<keyword evidence="4 9" id="KW-0637">Prenyltransferase</keyword>
<dbReference type="InterPro" id="IPR045089">
    <property type="entry name" value="PGGT1B-like"/>
</dbReference>